<organism evidence="3 4">
    <name type="scientific">Monosporascus cannonballus</name>
    <dbReference type="NCBI Taxonomy" id="155416"/>
    <lineage>
        <taxon>Eukaryota</taxon>
        <taxon>Fungi</taxon>
        <taxon>Dikarya</taxon>
        <taxon>Ascomycota</taxon>
        <taxon>Pezizomycotina</taxon>
        <taxon>Sordariomycetes</taxon>
        <taxon>Xylariomycetidae</taxon>
        <taxon>Xylariales</taxon>
        <taxon>Xylariales incertae sedis</taxon>
        <taxon>Monosporascus</taxon>
    </lineage>
</organism>
<evidence type="ECO:0000313" key="4">
    <source>
        <dbReference type="Proteomes" id="UP000294003"/>
    </source>
</evidence>
<evidence type="ECO:0000259" key="2">
    <source>
        <dbReference type="Pfam" id="PF09349"/>
    </source>
</evidence>
<evidence type="ECO:0000256" key="1">
    <source>
        <dbReference type="ARBA" id="ARBA00022631"/>
    </source>
</evidence>
<dbReference type="InterPro" id="IPR018020">
    <property type="entry name" value="OHCU_decarboxylase"/>
</dbReference>
<dbReference type="EMBL" id="QJNS01000753">
    <property type="protein sequence ID" value="RYO73607.1"/>
    <property type="molecule type" value="Genomic_DNA"/>
</dbReference>
<dbReference type="Pfam" id="PF09349">
    <property type="entry name" value="OHCU_decarbox"/>
    <property type="match status" value="1"/>
</dbReference>
<name>A0ABY0GQE3_9PEZI</name>
<accession>A0ABY0GQE3</accession>
<sequence length="193" mass="20838">MASPSLPPVATLSTASEDTLKFVLDTLFEPSRDLHAIAISSIREQFSNHNTDTPFTYTTLIQHVGSLLSSLASTTTPESRATLHAILGSHPRLGAKKVESVQSRAEQAQLNAGAGAGAEEEAAQLAALNAEYEARFPGLRYVVFVNGRGRPIIMRDMQERIARGDVRAEEREAIRAMVDIALDRARKLGAVDG</sequence>
<dbReference type="Gene3D" id="1.10.3330.10">
    <property type="entry name" value="Oxo-4-hydroxy-4-carboxy-5-ureidoimidazoline decarboxylase"/>
    <property type="match status" value="1"/>
</dbReference>
<dbReference type="PANTHER" id="PTHR37987">
    <property type="entry name" value="CHROMOSOME 9, WHOLE GENOME SHOTGUN SEQUENCE"/>
    <property type="match status" value="1"/>
</dbReference>
<keyword evidence="4" id="KW-1185">Reference proteome</keyword>
<reference evidence="3 4" key="1">
    <citation type="submission" date="2018-06" db="EMBL/GenBank/DDBJ databases">
        <title>Complete Genomes of Monosporascus.</title>
        <authorList>
            <person name="Robinson A.J."/>
            <person name="Natvig D.O."/>
        </authorList>
    </citation>
    <scope>NUCLEOTIDE SEQUENCE [LARGE SCALE GENOMIC DNA]</scope>
    <source>
        <strain evidence="3 4">CBS 609.92</strain>
    </source>
</reference>
<dbReference type="Proteomes" id="UP000294003">
    <property type="component" value="Unassembled WGS sequence"/>
</dbReference>
<keyword evidence="1" id="KW-0659">Purine metabolism</keyword>
<gene>
    <name evidence="3" type="ORF">DL762_010445</name>
</gene>
<dbReference type="InterPro" id="IPR036778">
    <property type="entry name" value="OHCU_decarboxylase_sf"/>
</dbReference>
<dbReference type="SUPFAM" id="SSF158694">
    <property type="entry name" value="UraD-Like"/>
    <property type="match status" value="1"/>
</dbReference>
<protein>
    <recommendedName>
        <fullName evidence="2">Oxo-4-hydroxy-4-carboxy-5-ureidoimidazoline decarboxylase domain-containing protein</fullName>
    </recommendedName>
</protein>
<feature type="domain" description="Oxo-4-hydroxy-4-carboxy-5-ureidoimidazoline decarboxylase" evidence="2">
    <location>
        <begin position="15"/>
        <end position="186"/>
    </location>
</feature>
<comment type="caution">
    <text evidence="3">The sequence shown here is derived from an EMBL/GenBank/DDBJ whole genome shotgun (WGS) entry which is preliminary data.</text>
</comment>
<proteinExistence type="predicted"/>
<dbReference type="PANTHER" id="PTHR37987:SF1">
    <property type="entry name" value="OXO-4-HYDROXY-4-CARBOXY-5-UREIDOIMIDAZOLINE DECARBOXYLASE DOMAIN-CONTAINING PROTEIN"/>
    <property type="match status" value="1"/>
</dbReference>
<evidence type="ECO:0000313" key="3">
    <source>
        <dbReference type="EMBL" id="RYO73607.1"/>
    </source>
</evidence>